<feature type="domain" description="FHA" evidence="1">
    <location>
        <begin position="39"/>
        <end position="95"/>
    </location>
</feature>
<dbReference type="PROSITE" id="PS50006">
    <property type="entry name" value="FHA_DOMAIN"/>
    <property type="match status" value="1"/>
</dbReference>
<dbReference type="SUPFAM" id="SSF49879">
    <property type="entry name" value="SMAD/FHA domain"/>
    <property type="match status" value="1"/>
</dbReference>
<dbReference type="EMBL" id="CP051167">
    <property type="protein sequence ID" value="QIZ71858.1"/>
    <property type="molecule type" value="Genomic_DNA"/>
</dbReference>
<evidence type="ECO:0000313" key="3">
    <source>
        <dbReference type="Proteomes" id="UP000500857"/>
    </source>
</evidence>
<dbReference type="CDD" id="cd00060">
    <property type="entry name" value="FHA"/>
    <property type="match status" value="1"/>
</dbReference>
<dbReference type="InterPro" id="IPR000253">
    <property type="entry name" value="FHA_dom"/>
</dbReference>
<sequence>MNSQSSSTQWQLILAWTELGQRRTETISETQASKSPGLVRLGRDPQQCDFVFAEEADSQSISRLHVEIFFKSDWQRFYLRNLKPKNPAIVDGGRLIEGEIALNAGNIIYLGQKKIEVVEIAKVRGDRPPETVLLSQNPPPSGQPEELHQPVLFSPPESSHLKCPNCGKILPADMRNSACTTCGHFLVDAVSIVTNDPIE</sequence>
<name>A0A6H1TZ16_9CYAN</name>
<evidence type="ECO:0000259" key="1">
    <source>
        <dbReference type="PROSITE" id="PS50006"/>
    </source>
</evidence>
<proteinExistence type="predicted"/>
<gene>
    <name evidence="2" type="ORF">HCG48_15760</name>
</gene>
<dbReference type="KEGG" id="oxy:HCG48_15760"/>
<protein>
    <submittedName>
        <fullName evidence="2">FHA domain-containing protein</fullName>
    </submittedName>
</protein>
<dbReference type="InterPro" id="IPR008984">
    <property type="entry name" value="SMAD_FHA_dom_sf"/>
</dbReference>
<evidence type="ECO:0000313" key="2">
    <source>
        <dbReference type="EMBL" id="QIZ71858.1"/>
    </source>
</evidence>
<dbReference type="Pfam" id="PF00498">
    <property type="entry name" value="FHA"/>
    <property type="match status" value="1"/>
</dbReference>
<keyword evidence="3" id="KW-1185">Reference proteome</keyword>
<dbReference type="Gene3D" id="2.60.200.20">
    <property type="match status" value="1"/>
</dbReference>
<dbReference type="AlphaFoldDB" id="A0A6H1TZ16"/>
<dbReference type="RefSeq" id="WP_168570010.1">
    <property type="nucleotide sequence ID" value="NZ_CP051167.1"/>
</dbReference>
<dbReference type="Proteomes" id="UP000500857">
    <property type="component" value="Chromosome"/>
</dbReference>
<accession>A0A6H1TZ16</accession>
<organism evidence="2 3">
    <name type="scientific">Oxynema aestuarii AP17</name>
    <dbReference type="NCBI Taxonomy" id="2064643"/>
    <lineage>
        <taxon>Bacteria</taxon>
        <taxon>Bacillati</taxon>
        <taxon>Cyanobacteriota</taxon>
        <taxon>Cyanophyceae</taxon>
        <taxon>Oscillatoriophycideae</taxon>
        <taxon>Oscillatoriales</taxon>
        <taxon>Oscillatoriaceae</taxon>
        <taxon>Oxynema</taxon>
        <taxon>Oxynema aestuarii</taxon>
    </lineage>
</organism>
<reference evidence="2 3" key="1">
    <citation type="submission" date="2020-04" db="EMBL/GenBank/DDBJ databases">
        <authorList>
            <person name="Basu S."/>
            <person name="Maruthanayagam V."/>
            <person name="Chakraborty S."/>
            <person name="Pramanik A."/>
            <person name="Mukherjee J."/>
            <person name="Brink B."/>
        </authorList>
    </citation>
    <scope>NUCLEOTIDE SEQUENCE [LARGE SCALE GENOMIC DNA]</scope>
    <source>
        <strain evidence="2 3">AP17</strain>
    </source>
</reference>